<evidence type="ECO:0000256" key="8">
    <source>
        <dbReference type="ARBA" id="ARBA00023136"/>
    </source>
</evidence>
<reference evidence="10 11" key="1">
    <citation type="submission" date="2023-09" db="EMBL/GenBank/DDBJ databases">
        <title>Pangenome analysis of Batrachochytrium dendrobatidis and related Chytrids.</title>
        <authorList>
            <person name="Yacoub M.N."/>
            <person name="Stajich J.E."/>
            <person name="James T.Y."/>
        </authorList>
    </citation>
    <scope>NUCLEOTIDE SEQUENCE [LARGE SCALE GENOMIC DNA]</scope>
    <source>
        <strain evidence="10 11">JEL0888</strain>
    </source>
</reference>
<keyword evidence="5" id="KW-0571">Peptide transport</keyword>
<proteinExistence type="inferred from homology"/>
<evidence type="ECO:0000256" key="7">
    <source>
        <dbReference type="ARBA" id="ARBA00022989"/>
    </source>
</evidence>
<dbReference type="InterPro" id="IPR004648">
    <property type="entry name" value="Oligpept_transpt"/>
</dbReference>
<feature type="transmembrane region" description="Helical" evidence="9">
    <location>
        <begin position="574"/>
        <end position="596"/>
    </location>
</feature>
<feature type="transmembrane region" description="Helical" evidence="9">
    <location>
        <begin position="239"/>
        <end position="270"/>
    </location>
</feature>
<feature type="transmembrane region" description="Helical" evidence="9">
    <location>
        <begin position="486"/>
        <end position="506"/>
    </location>
</feature>
<feature type="transmembrane region" description="Helical" evidence="9">
    <location>
        <begin position="671"/>
        <end position="697"/>
    </location>
</feature>
<keyword evidence="8 9" id="KW-0472">Membrane</keyword>
<evidence type="ECO:0000256" key="6">
    <source>
        <dbReference type="ARBA" id="ARBA00022927"/>
    </source>
</evidence>
<evidence type="ECO:0000256" key="3">
    <source>
        <dbReference type="ARBA" id="ARBA00022448"/>
    </source>
</evidence>
<dbReference type="EMBL" id="JADGIZ020000012">
    <property type="protein sequence ID" value="KAL2917196.1"/>
    <property type="molecule type" value="Genomic_DNA"/>
</dbReference>
<feature type="transmembrane region" description="Helical" evidence="9">
    <location>
        <begin position="602"/>
        <end position="620"/>
    </location>
</feature>
<evidence type="ECO:0000256" key="4">
    <source>
        <dbReference type="ARBA" id="ARBA00022692"/>
    </source>
</evidence>
<protein>
    <submittedName>
        <fullName evidence="10">OPT superfamily</fullName>
    </submittedName>
</protein>
<sequence length="760" mass="85159">MAAAHGHDAAAAEKRELELEKKLLAESGDVEEADAVYAQQFVETIVPQTDDPDAPSLSLRAAVMGTLFAVALGLVNGKLPARPVRPAPRVSIFSFRTVSFTISSSVSTLLSYPIGIFLARVLPRGILNPGPFTIKEHVLVYMIAGAAGGQPYGIDNVVGQKFEKFLNDSAVTFWNSVFFILTTQMIGYGLSGMTRRYLVRPAAMYWPGVLPTVAMFVSFHETQESDEVKKVGGLSRYSFFWLVFCLSFVWQWIPSFFASATQALSILCFFTSASKTVRVLGSASPNMGVGMLSISLDWTNFGSFFMPLSTPWWVSVNYFVANVVILWVIVPLAYYNNWFKNPQLKGPYSFADGSPFPRLNSPKLFDKSGSQINPTKFYDRNDFSLNETAYDAVKPIYFTENFAVTYATSFLALTAGVTHIALWYHKDIIRQTKEMIAQVGEEKPDIHNELMKAYPDIPEWMYLSWLAFWLAMMFVVGYVTPYKLSWWGVIFGLVLAFFFTVPYGIIQGTTGQQLGLNIITELLMGLIAKGQTIQVMTFKSYGYNIMIQCLSLTADLKIGHYLHINPIHMVAAQLWGTLIGVICNTASVWIAISYFPLDSPDWLYTGHQTFFSAGAVWGAIGPNRFFGPDSPYFSLNLGYLFGFILPFLPWIGHKVFPHPYWRFVNVPTMTWILFTGYIESAVTTFFIVAFIFQYLVFTYNHGWWAKYNYVLSAALDTGTGIAVLVITLVQMQVTVPASAVNPSIMDYYCTGENWDAEQFA</sequence>
<keyword evidence="4 9" id="KW-0812">Transmembrane</keyword>
<name>A0ABR4NCH1_9FUNG</name>
<comment type="subcellular location">
    <subcellularLocation>
        <location evidence="1">Membrane</location>
        <topology evidence="1">Multi-pass membrane protein</topology>
    </subcellularLocation>
</comment>
<dbReference type="Proteomes" id="UP001527925">
    <property type="component" value="Unassembled WGS sequence"/>
</dbReference>
<comment type="similarity">
    <text evidence="2">Belongs to the oligopeptide OPT transporter family.</text>
</comment>
<evidence type="ECO:0000313" key="11">
    <source>
        <dbReference type="Proteomes" id="UP001527925"/>
    </source>
</evidence>
<evidence type="ECO:0000256" key="5">
    <source>
        <dbReference type="ARBA" id="ARBA00022856"/>
    </source>
</evidence>
<accession>A0ABR4NCH1</accession>
<keyword evidence="3" id="KW-0813">Transport</keyword>
<feature type="transmembrane region" description="Helical" evidence="9">
    <location>
        <begin position="460"/>
        <end position="480"/>
    </location>
</feature>
<dbReference type="Pfam" id="PF03169">
    <property type="entry name" value="OPT"/>
    <property type="match status" value="1"/>
</dbReference>
<evidence type="ECO:0000313" key="10">
    <source>
        <dbReference type="EMBL" id="KAL2917196.1"/>
    </source>
</evidence>
<dbReference type="PANTHER" id="PTHR22601">
    <property type="entry name" value="ISP4 LIKE PROTEIN"/>
    <property type="match status" value="1"/>
</dbReference>
<feature type="transmembrane region" description="Helical" evidence="9">
    <location>
        <begin position="316"/>
        <end position="335"/>
    </location>
</feature>
<feature type="transmembrane region" description="Helical" evidence="9">
    <location>
        <begin position="98"/>
        <end position="122"/>
    </location>
</feature>
<keyword evidence="6" id="KW-0653">Protein transport</keyword>
<feature type="transmembrane region" description="Helical" evidence="9">
    <location>
        <begin position="202"/>
        <end position="219"/>
    </location>
</feature>
<feature type="transmembrane region" description="Helical" evidence="9">
    <location>
        <begin position="171"/>
        <end position="190"/>
    </location>
</feature>
<comment type="caution">
    <text evidence="10">The sequence shown here is derived from an EMBL/GenBank/DDBJ whole genome shotgun (WGS) entry which is preliminary data.</text>
</comment>
<feature type="transmembrane region" description="Helical" evidence="9">
    <location>
        <begin position="277"/>
        <end position="296"/>
    </location>
</feature>
<organism evidence="10 11">
    <name type="scientific">Polyrhizophydium stewartii</name>
    <dbReference type="NCBI Taxonomy" id="2732419"/>
    <lineage>
        <taxon>Eukaryota</taxon>
        <taxon>Fungi</taxon>
        <taxon>Fungi incertae sedis</taxon>
        <taxon>Chytridiomycota</taxon>
        <taxon>Chytridiomycota incertae sedis</taxon>
        <taxon>Chytridiomycetes</taxon>
        <taxon>Rhizophydiales</taxon>
        <taxon>Rhizophydiales incertae sedis</taxon>
        <taxon>Polyrhizophydium</taxon>
    </lineage>
</organism>
<feature type="transmembrane region" description="Helical" evidence="9">
    <location>
        <begin position="57"/>
        <end position="77"/>
    </location>
</feature>
<dbReference type="NCBIfam" id="TIGR00728">
    <property type="entry name" value="OPT_sfam"/>
    <property type="match status" value="1"/>
</dbReference>
<feature type="transmembrane region" description="Helical" evidence="9">
    <location>
        <begin position="632"/>
        <end position="651"/>
    </location>
</feature>
<keyword evidence="7 9" id="KW-1133">Transmembrane helix</keyword>
<dbReference type="InterPro" id="IPR004813">
    <property type="entry name" value="OPT"/>
</dbReference>
<evidence type="ECO:0000256" key="1">
    <source>
        <dbReference type="ARBA" id="ARBA00004141"/>
    </source>
</evidence>
<feature type="transmembrane region" description="Helical" evidence="9">
    <location>
        <begin position="709"/>
        <end position="729"/>
    </location>
</feature>
<evidence type="ECO:0000256" key="2">
    <source>
        <dbReference type="ARBA" id="ARBA00008807"/>
    </source>
</evidence>
<evidence type="ECO:0000256" key="9">
    <source>
        <dbReference type="SAM" id="Phobius"/>
    </source>
</evidence>
<keyword evidence="11" id="KW-1185">Reference proteome</keyword>
<gene>
    <name evidence="10" type="primary">OPT7_2</name>
    <name evidence="10" type="ORF">HK105_203260</name>
</gene>